<dbReference type="EMBL" id="CP027669">
    <property type="protein sequence ID" value="AVO40526.1"/>
    <property type="molecule type" value="Genomic_DNA"/>
</dbReference>
<keyword evidence="2" id="KW-1185">Reference proteome</keyword>
<gene>
    <name evidence="1" type="ORF">C6571_03835</name>
</gene>
<sequence>MATQSPFSVLDGVFERIAQGPQPPQWLVQEAQQRLVLLINHVLMQERVATERLVPRSGRVVRVQWRQFFVALQVTPAGLFDLAAPSATPDLHFEVTETSPLGLAQSALRGERPPVRIDGAVDFASDLQWLADNLRWDIEDDMARVIGDVPAHTLASVARSAAQALRGFVRSGSARGANAVAPWSGTGPLP</sequence>
<dbReference type="PANTHER" id="PTHR38693">
    <property type="entry name" value="UBIQUINONE BIOSYNTHESIS PROTEIN UBIJ"/>
    <property type="match status" value="1"/>
</dbReference>
<dbReference type="InterPro" id="IPR038989">
    <property type="entry name" value="UbiJ"/>
</dbReference>
<proteinExistence type="predicted"/>
<dbReference type="KEGG" id="simp:C6571_03835"/>
<dbReference type="GO" id="GO:0006744">
    <property type="term" value="P:ubiquinone biosynthetic process"/>
    <property type="evidence" value="ECO:0007669"/>
    <property type="project" value="InterPro"/>
</dbReference>
<dbReference type="OrthoDB" id="8525483at2"/>
<dbReference type="AlphaFoldDB" id="A0A2S0MXA3"/>
<reference evidence="1 2" key="1">
    <citation type="submission" date="2018-03" db="EMBL/GenBank/DDBJ databases">
        <title>Genome sequencing of Simplicispira sp.</title>
        <authorList>
            <person name="Kim S.-J."/>
            <person name="Heo J."/>
            <person name="Kwon S.-W."/>
        </authorList>
    </citation>
    <scope>NUCLEOTIDE SEQUENCE [LARGE SCALE GENOMIC DNA]</scope>
    <source>
        <strain evidence="1 2">SC1-8</strain>
    </source>
</reference>
<dbReference type="Proteomes" id="UP000239326">
    <property type="component" value="Chromosome"/>
</dbReference>
<dbReference type="RefSeq" id="WP_106445517.1">
    <property type="nucleotide sequence ID" value="NZ_CP027669.1"/>
</dbReference>
<evidence type="ECO:0000313" key="2">
    <source>
        <dbReference type="Proteomes" id="UP000239326"/>
    </source>
</evidence>
<dbReference type="PANTHER" id="PTHR38693:SF1">
    <property type="entry name" value="UBIQUINONE BIOSYNTHESIS ACCESSORY FACTOR UBIJ"/>
    <property type="match status" value="1"/>
</dbReference>
<evidence type="ECO:0008006" key="3">
    <source>
        <dbReference type="Google" id="ProtNLM"/>
    </source>
</evidence>
<organism evidence="1 2">
    <name type="scientific">Simplicispira suum</name>
    <dbReference type="NCBI Taxonomy" id="2109915"/>
    <lineage>
        <taxon>Bacteria</taxon>
        <taxon>Pseudomonadati</taxon>
        <taxon>Pseudomonadota</taxon>
        <taxon>Betaproteobacteria</taxon>
        <taxon>Burkholderiales</taxon>
        <taxon>Comamonadaceae</taxon>
        <taxon>Simplicispira</taxon>
    </lineage>
</organism>
<evidence type="ECO:0000313" key="1">
    <source>
        <dbReference type="EMBL" id="AVO40526.1"/>
    </source>
</evidence>
<protein>
    <recommendedName>
        <fullName evidence="3">Ubiquinone biosynthesis protein UbiJ</fullName>
    </recommendedName>
</protein>
<name>A0A2S0MXA3_9BURK</name>
<accession>A0A2S0MXA3</accession>